<organism evidence="2 3">
    <name type="scientific">Entomortierella parvispora</name>
    <dbReference type="NCBI Taxonomy" id="205924"/>
    <lineage>
        <taxon>Eukaryota</taxon>
        <taxon>Fungi</taxon>
        <taxon>Fungi incertae sedis</taxon>
        <taxon>Mucoromycota</taxon>
        <taxon>Mortierellomycotina</taxon>
        <taxon>Mortierellomycetes</taxon>
        <taxon>Mortierellales</taxon>
        <taxon>Mortierellaceae</taxon>
        <taxon>Entomortierella</taxon>
    </lineage>
</organism>
<evidence type="ECO:0000256" key="1">
    <source>
        <dbReference type="SAM" id="SignalP"/>
    </source>
</evidence>
<gene>
    <name evidence="2" type="ORF">EMPS_04403</name>
</gene>
<protein>
    <submittedName>
        <fullName evidence="2">Uncharacterized protein</fullName>
    </submittedName>
</protein>
<feature type="chain" id="PRO_5040183814" evidence="1">
    <location>
        <begin position="19"/>
        <end position="266"/>
    </location>
</feature>
<dbReference type="Proteomes" id="UP000827284">
    <property type="component" value="Unassembled WGS sequence"/>
</dbReference>
<sequence>MLFIKSLLVLCSAAVVFARNSGEAVASRAIFFGEDTSDSSANPYDIYANPKNHASAVSSVLVFAANEVDFRPSEQQPKELGSNYEQFFKEVSAFPGFRLERDEQVLIPLDGTRIQFENAVFDTNPYYLHQSQVARNLRSLIPQRAGDNGGYWLLSLIAIDKPEDADAVKIALVSVIVYIETDRTGKVTIPVQEAIVRTSFFQARSRVLVGNADQFSEAIPIVHVPEAEKFFDSEKEDEDMIPCHQKPAAFVNQAQRALENWYSGNY</sequence>
<reference evidence="2" key="1">
    <citation type="submission" date="2021-11" db="EMBL/GenBank/DDBJ databases">
        <authorList>
            <person name="Herlambang A."/>
            <person name="Guo Y."/>
            <person name="Takashima Y."/>
            <person name="Nishizawa T."/>
        </authorList>
    </citation>
    <scope>NUCLEOTIDE SEQUENCE</scope>
    <source>
        <strain evidence="2">E1425</strain>
    </source>
</reference>
<dbReference type="AlphaFoldDB" id="A0A9P3H8K8"/>
<feature type="signal peptide" evidence="1">
    <location>
        <begin position="1"/>
        <end position="18"/>
    </location>
</feature>
<keyword evidence="3" id="KW-1185">Reference proteome</keyword>
<accession>A0A9P3H8K8</accession>
<name>A0A9P3H8K8_9FUNG</name>
<comment type="caution">
    <text evidence="2">The sequence shown here is derived from an EMBL/GenBank/DDBJ whole genome shotgun (WGS) entry which is preliminary data.</text>
</comment>
<reference evidence="2" key="2">
    <citation type="journal article" date="2022" name="Microbiol. Resour. Announc.">
        <title>Whole-Genome Sequence of Entomortierella parvispora E1425, a Mucoromycotan Fungus Associated with Burkholderiaceae-Related Endosymbiotic Bacteria.</title>
        <authorList>
            <person name="Herlambang A."/>
            <person name="Guo Y."/>
            <person name="Takashima Y."/>
            <person name="Narisawa K."/>
            <person name="Ohta H."/>
            <person name="Nishizawa T."/>
        </authorList>
    </citation>
    <scope>NUCLEOTIDE SEQUENCE</scope>
    <source>
        <strain evidence="2">E1425</strain>
    </source>
</reference>
<keyword evidence="1" id="KW-0732">Signal</keyword>
<proteinExistence type="predicted"/>
<evidence type="ECO:0000313" key="2">
    <source>
        <dbReference type="EMBL" id="GJJ72046.1"/>
    </source>
</evidence>
<dbReference type="OrthoDB" id="2441166at2759"/>
<dbReference type="EMBL" id="BQFW01000006">
    <property type="protein sequence ID" value="GJJ72046.1"/>
    <property type="molecule type" value="Genomic_DNA"/>
</dbReference>
<evidence type="ECO:0000313" key="3">
    <source>
        <dbReference type="Proteomes" id="UP000827284"/>
    </source>
</evidence>